<evidence type="ECO:0000313" key="2">
    <source>
        <dbReference type="EMBL" id="CZT50511.1"/>
    </source>
</evidence>
<name>A0A1E1MN50_RHYSE</name>
<evidence type="ECO:0000256" key="1">
    <source>
        <dbReference type="SAM" id="MobiDB-lite"/>
    </source>
</evidence>
<gene>
    <name evidence="2" type="ORF">RSE6_11510</name>
</gene>
<evidence type="ECO:0000313" key="3">
    <source>
        <dbReference type="Proteomes" id="UP000177625"/>
    </source>
</evidence>
<keyword evidence="3" id="KW-1185">Reference proteome</keyword>
<organism evidence="2 3">
    <name type="scientific">Rhynchosporium secalis</name>
    <name type="common">Barley scald fungus</name>
    <dbReference type="NCBI Taxonomy" id="38038"/>
    <lineage>
        <taxon>Eukaryota</taxon>
        <taxon>Fungi</taxon>
        <taxon>Dikarya</taxon>
        <taxon>Ascomycota</taxon>
        <taxon>Pezizomycotina</taxon>
        <taxon>Leotiomycetes</taxon>
        <taxon>Helotiales</taxon>
        <taxon>Ploettnerulaceae</taxon>
        <taxon>Rhynchosporium</taxon>
    </lineage>
</organism>
<dbReference type="EMBL" id="FJVC01000436">
    <property type="protein sequence ID" value="CZT50511.1"/>
    <property type="molecule type" value="Genomic_DNA"/>
</dbReference>
<reference evidence="3" key="1">
    <citation type="submission" date="2016-03" db="EMBL/GenBank/DDBJ databases">
        <authorList>
            <person name="Guldener U."/>
        </authorList>
    </citation>
    <scope>NUCLEOTIDE SEQUENCE [LARGE SCALE GENOMIC DNA]</scope>
</reference>
<protein>
    <submittedName>
        <fullName evidence="2">Uncharacterized protein</fullName>
    </submittedName>
</protein>
<dbReference type="AlphaFoldDB" id="A0A1E1MN50"/>
<accession>A0A1E1MN50</accession>
<proteinExistence type="predicted"/>
<sequence>MISKKRNPTCTVNGFRRVAMEINTTHRLKLDNGGSSRMLLEVSLPSLDSLSRITVAKNDVLINEHGHSVLTNLIGRLTAYDGPFEGLQNKAESNESNTIRLLAQDHIGGPLAVCGDALGFIRRSLEKPQGQLWRQNTQQGHHERPGET</sequence>
<dbReference type="Proteomes" id="UP000177625">
    <property type="component" value="Unassembled WGS sequence"/>
</dbReference>
<feature type="region of interest" description="Disordered" evidence="1">
    <location>
        <begin position="129"/>
        <end position="148"/>
    </location>
</feature>